<evidence type="ECO:0000256" key="1">
    <source>
        <dbReference type="SAM" id="MobiDB-lite"/>
    </source>
</evidence>
<proteinExistence type="predicted"/>
<comment type="caution">
    <text evidence="2">The sequence shown here is derived from an EMBL/GenBank/DDBJ whole genome shotgun (WGS) entry which is preliminary data.</text>
</comment>
<evidence type="ECO:0000313" key="2">
    <source>
        <dbReference type="EMBL" id="VTQ73998.1"/>
    </source>
</evidence>
<feature type="region of interest" description="Disordered" evidence="1">
    <location>
        <begin position="104"/>
        <end position="124"/>
    </location>
</feature>
<dbReference type="AlphaFoldDB" id="A0A7Z9AWJ7"/>
<reference evidence="2 3" key="1">
    <citation type="submission" date="2019-05" db="EMBL/GenBank/DDBJ databases">
        <authorList>
            <consortium name="Pathogen Informatics"/>
        </authorList>
    </citation>
    <scope>NUCLEOTIDE SEQUENCE [LARGE SCALE GENOMIC DNA]</scope>
    <source>
        <strain evidence="2 3">NCTC12204</strain>
    </source>
</reference>
<feature type="region of interest" description="Disordered" evidence="1">
    <location>
        <begin position="184"/>
        <end position="208"/>
    </location>
</feature>
<accession>A0A7Z9AWJ7</accession>
<dbReference type="Proteomes" id="UP000352698">
    <property type="component" value="Unassembled WGS sequence"/>
</dbReference>
<organism evidence="2 3">
    <name type="scientific">Enterococcus hirae</name>
    <dbReference type="NCBI Taxonomy" id="1354"/>
    <lineage>
        <taxon>Bacteria</taxon>
        <taxon>Bacillati</taxon>
        <taxon>Bacillota</taxon>
        <taxon>Bacilli</taxon>
        <taxon>Lactobacillales</taxon>
        <taxon>Enterococcaceae</taxon>
        <taxon>Enterococcus</taxon>
    </lineage>
</organism>
<protein>
    <submittedName>
        <fullName evidence="2">Uncharacterized protein</fullName>
    </submittedName>
</protein>
<evidence type="ECO:0000313" key="3">
    <source>
        <dbReference type="Proteomes" id="UP000352698"/>
    </source>
</evidence>
<feature type="region of interest" description="Disordered" evidence="1">
    <location>
        <begin position="146"/>
        <end position="169"/>
    </location>
</feature>
<dbReference type="RefSeq" id="WP_260744719.1">
    <property type="nucleotide sequence ID" value="NZ_CABEEP010000003.1"/>
</dbReference>
<sequence>MQSALDDDTSDNRNFGEHIMRGMGYVAGRGVGNAVADKIGDKAKDLYEDSKLQNVVDTTKSFANSPSDYLKERVSPYTSAYTEGNLEGLNKTYGIGESENQDIRMNESEEEENKEQHVQPVDPNEFEQELASLRGEEVSEFERPVNVYDQETDSVQNFDSSNKKINHSHLDERVNDLEHLSLSSVDRSEVDSENLMMEREEELNENDS</sequence>
<name>A0A7Z9AWJ7_ENTHR</name>
<gene>
    <name evidence="2" type="ORF">NCTC12204_02777</name>
</gene>
<dbReference type="EMBL" id="CABEEP010000003">
    <property type="protein sequence ID" value="VTQ73998.1"/>
    <property type="molecule type" value="Genomic_DNA"/>
</dbReference>
<feature type="compositionally biased region" description="Acidic residues" evidence="1">
    <location>
        <begin position="199"/>
        <end position="208"/>
    </location>
</feature>